<sequence>MQSWQGKHIHVIVLFSRAGIAQQVWLTAETGTLLVDAGDGALRDIIDRNLDLKGLSGIIFTHGHFDHISGLYALLGFMRMVGRKDTLYVYAPRGCVEVSPIIERFTSEYAASVPFEIQYEEVDAEQTFNVAGMNVRSYAVVHCGSTEGHNVLERIPAMGYRISYHDEIVAITGDTGLCYAVKQLVNGADLAIIEAVYENSENITEEVLQQVHLSVDKAVEIGKLAKQYILIHQGGWYRE</sequence>
<feature type="domain" description="Metallo-beta-lactamase" evidence="1">
    <location>
        <begin position="20"/>
        <end position="223"/>
    </location>
</feature>
<dbReference type="PANTHER" id="PTHR46018:SF2">
    <property type="entry name" value="ZINC PHOSPHODIESTERASE ELAC PROTEIN 1"/>
    <property type="match status" value="1"/>
</dbReference>
<evidence type="ECO:0000259" key="1">
    <source>
        <dbReference type="SMART" id="SM00849"/>
    </source>
</evidence>
<accession>A0A0S8GNX5</accession>
<proteinExistence type="predicted"/>
<dbReference type="InterPro" id="IPR036866">
    <property type="entry name" value="RibonucZ/Hydroxyglut_hydro"/>
</dbReference>
<protein>
    <recommendedName>
        <fullName evidence="1">Metallo-beta-lactamase domain-containing protein</fullName>
    </recommendedName>
</protein>
<dbReference type="GO" id="GO:0042781">
    <property type="term" value="F:3'-tRNA processing endoribonuclease activity"/>
    <property type="evidence" value="ECO:0007669"/>
    <property type="project" value="TreeGrafter"/>
</dbReference>
<dbReference type="AlphaFoldDB" id="A0A0S8GNX5"/>
<evidence type="ECO:0000313" key="3">
    <source>
        <dbReference type="Proteomes" id="UP000051096"/>
    </source>
</evidence>
<evidence type="ECO:0000313" key="2">
    <source>
        <dbReference type="EMBL" id="KPK73338.1"/>
    </source>
</evidence>
<dbReference type="Proteomes" id="UP000051096">
    <property type="component" value="Unassembled WGS sequence"/>
</dbReference>
<dbReference type="Pfam" id="PF12706">
    <property type="entry name" value="Lactamase_B_2"/>
    <property type="match status" value="1"/>
</dbReference>
<name>A0A0S8GNX5_UNCW3</name>
<dbReference type="InterPro" id="IPR001279">
    <property type="entry name" value="Metallo-B-lactamas"/>
</dbReference>
<comment type="caution">
    <text evidence="2">The sequence shown here is derived from an EMBL/GenBank/DDBJ whole genome shotgun (WGS) entry which is preliminary data.</text>
</comment>
<reference evidence="2 3" key="1">
    <citation type="journal article" date="2015" name="Microbiome">
        <title>Genomic resolution of linkages in carbon, nitrogen, and sulfur cycling among widespread estuary sediment bacteria.</title>
        <authorList>
            <person name="Baker B.J."/>
            <person name="Lazar C.S."/>
            <person name="Teske A.P."/>
            <person name="Dick G.J."/>
        </authorList>
    </citation>
    <scope>NUCLEOTIDE SEQUENCE [LARGE SCALE GENOMIC DNA]</scope>
    <source>
        <strain evidence="2">SM23_60</strain>
    </source>
</reference>
<dbReference type="EMBL" id="LJUO01000011">
    <property type="protein sequence ID" value="KPK73338.1"/>
    <property type="molecule type" value="Genomic_DNA"/>
</dbReference>
<dbReference type="Gene3D" id="3.60.15.10">
    <property type="entry name" value="Ribonuclease Z/Hydroxyacylglutathione hydrolase-like"/>
    <property type="match status" value="1"/>
</dbReference>
<dbReference type="PANTHER" id="PTHR46018">
    <property type="entry name" value="ZINC PHOSPHODIESTERASE ELAC PROTEIN 1"/>
    <property type="match status" value="1"/>
</dbReference>
<dbReference type="SMART" id="SM00849">
    <property type="entry name" value="Lactamase_B"/>
    <property type="match status" value="1"/>
</dbReference>
<dbReference type="SUPFAM" id="SSF56281">
    <property type="entry name" value="Metallo-hydrolase/oxidoreductase"/>
    <property type="match status" value="1"/>
</dbReference>
<gene>
    <name evidence="2" type="ORF">AMJ87_02110</name>
</gene>
<organism evidence="2 3">
    <name type="scientific">candidate division WOR_3 bacterium SM23_60</name>
    <dbReference type="NCBI Taxonomy" id="1703780"/>
    <lineage>
        <taxon>Bacteria</taxon>
        <taxon>Bacteria division WOR-3</taxon>
    </lineage>
</organism>